<evidence type="ECO:0000313" key="3">
    <source>
        <dbReference type="EMBL" id="MCJ7857812.1"/>
    </source>
</evidence>
<evidence type="ECO:0000256" key="2">
    <source>
        <dbReference type="SAM" id="Phobius"/>
    </source>
</evidence>
<protein>
    <submittedName>
        <fullName evidence="3">Alkaline shock response membrane anchor protein AmaP</fullName>
    </submittedName>
</protein>
<sequence length="219" mass="23069">MTTAPPPERYRPAPSGRFAADLTSSDDTSTAVPSGTSDPDAHAPEPKASPRARAWTVVVGLVFLAVAGVAVRDVLLLNGTLSGDQLLAPVFDWFATVHVGAWTLWAGVGCALVALFFLTVTVRPRRRTHMAFGRGSELYARPVDVARLSTAAARRIPGVLSARTVTTRKKIAVTVVTAVTPESADTIRDRVTTQVSELSALLDPSPGVEVTVTRGGETA</sequence>
<gene>
    <name evidence="3" type="ORF">MUN33_03660</name>
</gene>
<comment type="caution">
    <text evidence="3">The sequence shown here is derived from an EMBL/GenBank/DDBJ whole genome shotgun (WGS) entry which is preliminary data.</text>
</comment>
<accession>A0A9X1WHR0</accession>
<dbReference type="EMBL" id="JALIEA010000011">
    <property type="protein sequence ID" value="MCJ7857812.1"/>
    <property type="molecule type" value="Genomic_DNA"/>
</dbReference>
<evidence type="ECO:0000313" key="4">
    <source>
        <dbReference type="Proteomes" id="UP001139207"/>
    </source>
</evidence>
<dbReference type="RefSeq" id="WP_244803561.1">
    <property type="nucleotide sequence ID" value="NZ_JALIEA010000011.1"/>
</dbReference>
<feature type="compositionally biased region" description="Polar residues" evidence="1">
    <location>
        <begin position="22"/>
        <end position="37"/>
    </location>
</feature>
<keyword evidence="2" id="KW-0472">Membrane</keyword>
<proteinExistence type="predicted"/>
<name>A0A9X1WHR0_9CORY</name>
<organism evidence="3 4">
    <name type="scientific">Corynebacterium kalidii</name>
    <dbReference type="NCBI Taxonomy" id="2931982"/>
    <lineage>
        <taxon>Bacteria</taxon>
        <taxon>Bacillati</taxon>
        <taxon>Actinomycetota</taxon>
        <taxon>Actinomycetes</taxon>
        <taxon>Mycobacteriales</taxon>
        <taxon>Corynebacteriaceae</taxon>
        <taxon>Corynebacterium</taxon>
    </lineage>
</organism>
<feature type="region of interest" description="Disordered" evidence="1">
    <location>
        <begin position="1"/>
        <end position="48"/>
    </location>
</feature>
<keyword evidence="2" id="KW-1133">Transmembrane helix</keyword>
<dbReference type="AlphaFoldDB" id="A0A9X1WHR0"/>
<feature type="transmembrane region" description="Helical" evidence="2">
    <location>
        <begin position="95"/>
        <end position="120"/>
    </location>
</feature>
<keyword evidence="4" id="KW-1185">Reference proteome</keyword>
<keyword evidence="2" id="KW-0812">Transmembrane</keyword>
<reference evidence="3" key="1">
    <citation type="submission" date="2022-04" db="EMBL/GenBank/DDBJ databases">
        <title>Corynebacterium kalidii LD5P10.</title>
        <authorList>
            <person name="Sun J.Q."/>
        </authorList>
    </citation>
    <scope>NUCLEOTIDE SEQUENCE</scope>
    <source>
        <strain evidence="3">LD5P10</strain>
    </source>
</reference>
<feature type="transmembrane region" description="Helical" evidence="2">
    <location>
        <begin position="54"/>
        <end position="75"/>
    </location>
</feature>
<evidence type="ECO:0000256" key="1">
    <source>
        <dbReference type="SAM" id="MobiDB-lite"/>
    </source>
</evidence>
<dbReference type="Proteomes" id="UP001139207">
    <property type="component" value="Unassembled WGS sequence"/>
</dbReference>